<keyword evidence="2" id="KW-1185">Reference proteome</keyword>
<dbReference type="EMBL" id="HF936249">
    <property type="protein sequence ID" value="CCX33850.1"/>
    <property type="molecule type" value="Genomic_DNA"/>
</dbReference>
<organism evidence="1 2">
    <name type="scientific">Pyronema omphalodes (strain CBS 100304)</name>
    <name type="common">Pyronema confluens</name>
    <dbReference type="NCBI Taxonomy" id="1076935"/>
    <lineage>
        <taxon>Eukaryota</taxon>
        <taxon>Fungi</taxon>
        <taxon>Dikarya</taxon>
        <taxon>Ascomycota</taxon>
        <taxon>Pezizomycotina</taxon>
        <taxon>Pezizomycetes</taxon>
        <taxon>Pezizales</taxon>
        <taxon>Pyronemataceae</taxon>
        <taxon>Pyronema</taxon>
    </lineage>
</organism>
<accession>U4LPJ0</accession>
<protein>
    <submittedName>
        <fullName evidence="1">Uncharacterized protein</fullName>
    </submittedName>
</protein>
<gene>
    <name evidence="1" type="ORF">PCON_02092</name>
</gene>
<sequence>MPTSRVSARVPWNDKNSRTCTYIAPERRKQTDSLYARFTNIDLPE</sequence>
<dbReference type="Proteomes" id="UP000018144">
    <property type="component" value="Unassembled WGS sequence"/>
</dbReference>
<evidence type="ECO:0000313" key="1">
    <source>
        <dbReference type="EMBL" id="CCX33850.1"/>
    </source>
</evidence>
<name>U4LPJ0_PYROM</name>
<reference evidence="1 2" key="1">
    <citation type="journal article" date="2013" name="PLoS Genet.">
        <title>The genome and development-dependent transcriptomes of Pyronema confluens: a window into fungal evolution.</title>
        <authorList>
            <person name="Traeger S."/>
            <person name="Altegoer F."/>
            <person name="Freitag M."/>
            <person name="Gabaldon T."/>
            <person name="Kempken F."/>
            <person name="Kumar A."/>
            <person name="Marcet-Houben M."/>
            <person name="Poggeler S."/>
            <person name="Stajich J.E."/>
            <person name="Nowrousian M."/>
        </authorList>
    </citation>
    <scope>NUCLEOTIDE SEQUENCE [LARGE SCALE GENOMIC DNA]</scope>
    <source>
        <strain evidence="2">CBS 100304</strain>
        <tissue evidence="1">Vegetative mycelium</tissue>
    </source>
</reference>
<evidence type="ECO:0000313" key="2">
    <source>
        <dbReference type="Proteomes" id="UP000018144"/>
    </source>
</evidence>
<dbReference type="AlphaFoldDB" id="U4LPJ0"/>
<proteinExistence type="predicted"/>